<dbReference type="OrthoDB" id="6159439at2759"/>
<evidence type="ECO:0000256" key="1">
    <source>
        <dbReference type="ARBA" id="ARBA00023125"/>
    </source>
</evidence>
<evidence type="ECO:0000256" key="6">
    <source>
        <dbReference type="SAM" id="MobiDB-lite"/>
    </source>
</evidence>
<feature type="region of interest" description="Disordered" evidence="6">
    <location>
        <begin position="499"/>
        <end position="558"/>
    </location>
</feature>
<dbReference type="GeneID" id="37016755"/>
<evidence type="ECO:0000256" key="4">
    <source>
        <dbReference type="PROSITE-ProRule" id="PRU00108"/>
    </source>
</evidence>
<accession>A0A316UAR2</accession>
<dbReference type="Pfam" id="PF00046">
    <property type="entry name" value="Homeodomain"/>
    <property type="match status" value="1"/>
</dbReference>
<reference evidence="8 9" key="1">
    <citation type="journal article" date="2018" name="Mol. Biol. Evol.">
        <title>Broad Genomic Sampling Reveals a Smut Pathogenic Ancestry of the Fungal Clade Ustilaginomycotina.</title>
        <authorList>
            <person name="Kijpornyongpan T."/>
            <person name="Mondo S.J."/>
            <person name="Barry K."/>
            <person name="Sandor L."/>
            <person name="Lee J."/>
            <person name="Lipzen A."/>
            <person name="Pangilinan J."/>
            <person name="LaButti K."/>
            <person name="Hainaut M."/>
            <person name="Henrissat B."/>
            <person name="Grigoriev I.V."/>
            <person name="Spatafora J.W."/>
            <person name="Aime M.C."/>
        </authorList>
    </citation>
    <scope>NUCLEOTIDE SEQUENCE [LARGE SCALE GENOMIC DNA]</scope>
    <source>
        <strain evidence="8 9">MCA 4718</strain>
    </source>
</reference>
<feature type="compositionally biased region" description="Low complexity" evidence="6">
    <location>
        <begin position="1099"/>
        <end position="1122"/>
    </location>
</feature>
<dbReference type="Gene3D" id="1.10.10.60">
    <property type="entry name" value="Homeodomain-like"/>
    <property type="match status" value="1"/>
</dbReference>
<dbReference type="Proteomes" id="UP000245942">
    <property type="component" value="Unassembled WGS sequence"/>
</dbReference>
<dbReference type="GO" id="GO:0000978">
    <property type="term" value="F:RNA polymerase II cis-regulatory region sequence-specific DNA binding"/>
    <property type="evidence" value="ECO:0007669"/>
    <property type="project" value="TreeGrafter"/>
</dbReference>
<evidence type="ECO:0000259" key="7">
    <source>
        <dbReference type="PROSITE" id="PS50071"/>
    </source>
</evidence>
<feature type="compositionally biased region" description="Polar residues" evidence="6">
    <location>
        <begin position="13"/>
        <end position="27"/>
    </location>
</feature>
<feature type="region of interest" description="Disordered" evidence="6">
    <location>
        <begin position="907"/>
        <end position="949"/>
    </location>
</feature>
<feature type="compositionally biased region" description="Polar residues" evidence="6">
    <location>
        <begin position="431"/>
        <end position="442"/>
    </location>
</feature>
<protein>
    <recommendedName>
        <fullName evidence="7">Homeobox domain-containing protein</fullName>
    </recommendedName>
</protein>
<gene>
    <name evidence="8" type="ORF">BCV69DRAFT_313320</name>
</gene>
<dbReference type="PANTHER" id="PTHR24324">
    <property type="entry name" value="HOMEOBOX PROTEIN HHEX"/>
    <property type="match status" value="1"/>
</dbReference>
<feature type="compositionally biased region" description="Polar residues" evidence="6">
    <location>
        <begin position="926"/>
        <end position="936"/>
    </location>
</feature>
<dbReference type="EMBL" id="KZ819329">
    <property type="protein sequence ID" value="PWN20125.1"/>
    <property type="molecule type" value="Genomic_DNA"/>
</dbReference>
<dbReference type="SUPFAM" id="SSF46689">
    <property type="entry name" value="Homeodomain-like"/>
    <property type="match status" value="1"/>
</dbReference>
<evidence type="ECO:0000256" key="5">
    <source>
        <dbReference type="RuleBase" id="RU000682"/>
    </source>
</evidence>
<feature type="region of interest" description="Disordered" evidence="6">
    <location>
        <begin position="221"/>
        <end position="310"/>
    </location>
</feature>
<feature type="DNA-binding region" description="Homeobox" evidence="4">
    <location>
        <begin position="300"/>
        <end position="359"/>
    </location>
</feature>
<feature type="compositionally biased region" description="Polar residues" evidence="6">
    <location>
        <begin position="542"/>
        <end position="558"/>
    </location>
</feature>
<dbReference type="InterPro" id="IPR001356">
    <property type="entry name" value="HD"/>
</dbReference>
<feature type="region of interest" description="Disordered" evidence="6">
    <location>
        <begin position="102"/>
        <end position="127"/>
    </location>
</feature>
<dbReference type="PANTHER" id="PTHR24324:SF9">
    <property type="entry name" value="HOMEOBOX DOMAIN-CONTAINING PROTEIN"/>
    <property type="match status" value="1"/>
</dbReference>
<dbReference type="GO" id="GO:0030154">
    <property type="term" value="P:cell differentiation"/>
    <property type="evidence" value="ECO:0007669"/>
    <property type="project" value="TreeGrafter"/>
</dbReference>
<feature type="compositionally biased region" description="Polar residues" evidence="6">
    <location>
        <begin position="852"/>
        <end position="862"/>
    </location>
</feature>
<dbReference type="CDD" id="cd00086">
    <property type="entry name" value="homeodomain"/>
    <property type="match status" value="1"/>
</dbReference>
<feature type="compositionally biased region" description="Polar residues" evidence="6">
    <location>
        <begin position="230"/>
        <end position="243"/>
    </location>
</feature>
<dbReference type="AlphaFoldDB" id="A0A316UAR2"/>
<feature type="compositionally biased region" description="Basic and acidic residues" evidence="6">
    <location>
        <begin position="1041"/>
        <end position="1058"/>
    </location>
</feature>
<evidence type="ECO:0000313" key="9">
    <source>
        <dbReference type="Proteomes" id="UP000245942"/>
    </source>
</evidence>
<dbReference type="PROSITE" id="PS00027">
    <property type="entry name" value="HOMEOBOX_1"/>
    <property type="match status" value="1"/>
</dbReference>
<evidence type="ECO:0000313" key="8">
    <source>
        <dbReference type="EMBL" id="PWN20125.1"/>
    </source>
</evidence>
<dbReference type="GO" id="GO:0005634">
    <property type="term" value="C:nucleus"/>
    <property type="evidence" value="ECO:0007669"/>
    <property type="project" value="UniProtKB-SubCell"/>
</dbReference>
<feature type="compositionally biased region" description="Basic residues" evidence="6">
    <location>
        <begin position="816"/>
        <end position="825"/>
    </location>
</feature>
<feature type="compositionally biased region" description="Basic and acidic residues" evidence="6">
    <location>
        <begin position="834"/>
        <end position="851"/>
    </location>
</feature>
<evidence type="ECO:0000256" key="2">
    <source>
        <dbReference type="ARBA" id="ARBA00023155"/>
    </source>
</evidence>
<dbReference type="InterPro" id="IPR009057">
    <property type="entry name" value="Homeodomain-like_sf"/>
</dbReference>
<comment type="subcellular location">
    <subcellularLocation>
        <location evidence="4 5">Nucleus</location>
    </subcellularLocation>
</comment>
<feature type="compositionally biased region" description="Acidic residues" evidence="6">
    <location>
        <begin position="1164"/>
        <end position="1176"/>
    </location>
</feature>
<feature type="compositionally biased region" description="Polar residues" evidence="6">
    <location>
        <begin position="999"/>
        <end position="1022"/>
    </location>
</feature>
<organism evidence="8 9">
    <name type="scientific">Pseudomicrostroma glucosiphilum</name>
    <dbReference type="NCBI Taxonomy" id="1684307"/>
    <lineage>
        <taxon>Eukaryota</taxon>
        <taxon>Fungi</taxon>
        <taxon>Dikarya</taxon>
        <taxon>Basidiomycota</taxon>
        <taxon>Ustilaginomycotina</taxon>
        <taxon>Exobasidiomycetes</taxon>
        <taxon>Microstromatales</taxon>
        <taxon>Microstromatales incertae sedis</taxon>
        <taxon>Pseudomicrostroma</taxon>
    </lineage>
</organism>
<proteinExistence type="predicted"/>
<feature type="region of interest" description="Disordered" evidence="6">
    <location>
        <begin position="999"/>
        <end position="1225"/>
    </location>
</feature>
<keyword evidence="2 4" id="KW-0371">Homeobox</keyword>
<dbReference type="PROSITE" id="PS50071">
    <property type="entry name" value="HOMEOBOX_2"/>
    <property type="match status" value="1"/>
</dbReference>
<evidence type="ECO:0000256" key="3">
    <source>
        <dbReference type="ARBA" id="ARBA00023242"/>
    </source>
</evidence>
<dbReference type="RefSeq" id="XP_025347285.1">
    <property type="nucleotide sequence ID" value="XM_025495021.1"/>
</dbReference>
<dbReference type="InterPro" id="IPR051000">
    <property type="entry name" value="Homeobox_DNA-bind_prot"/>
</dbReference>
<feature type="compositionally biased region" description="Low complexity" evidence="6">
    <location>
        <begin position="263"/>
        <end position="278"/>
    </location>
</feature>
<dbReference type="SMART" id="SM00389">
    <property type="entry name" value="HOX"/>
    <property type="match status" value="1"/>
</dbReference>
<name>A0A316UAR2_9BASI</name>
<dbReference type="InterPro" id="IPR017970">
    <property type="entry name" value="Homeobox_CS"/>
</dbReference>
<feature type="region of interest" description="Disordered" evidence="6">
    <location>
        <begin position="706"/>
        <end position="864"/>
    </location>
</feature>
<sequence length="1225" mass="129930">MTTSPPRLDQSGVVASNTDNGRDTLQSNRKKDAGATGSEGETPRHPNSDDSISAYIHATSSPLEGQTKARSSDGRSVSSIDSLADVRAGRIASSPLAPRDVNAAATMASRDATPLLRTPRRPEEAFGEDDDVAAASGMLSLRASQSTPSGLSGSMARLPWTDTFASPKAHQRIAGASQFVVHCDDERETNEESTARAFRLLRDGAQHDAVLFTNGLSQPSLAFSQPEPAQLQSPNWQASSSHANDQEEEEEEEAARDAVIDQAETSTDTTRVDTTADASQASETTLPLDHQGPDGEDASGKKRRRRTKKEEADVLAAIYVKTAFPDSVTRQRLADQLGMTTRAVSIWFQNRRQAERKRASRFGSSEGAAVLSPSAATSAHPRSVSDNVTSIIAAAAAAAPDSKVQRWPPSLDDVASAQRKSPESDDGRAQLASSLAKSTARSDSLVPMSPPTTDEETEEDKENRPVVASLQISDAPAAPLAKGKPRQVLRDIRDLVFGNDSLPPISPPDSCHEDEQPDVGSYAKVTANASTSPSDRPRTLGRSVSANGVQSSRPSMDQVITRSSSTTAIEKAYRRHVHSSARRFKSLCTSKGGRACIDGVLSPPRKRPFIKSLSMSTCLPPVLARLISTHNDDQPRQQKTCEVEDLASLEEAAQRDRNSREILAKMTSSSSGTSSDVRQDTSTVDLLEEDEERTLRLAANRRLAKAQAKGEECFPPKSNALSDMTARPWARSVSGPASQGRRSMPSLDMAASRDRSKPNPHTLIPRLPFAHVSRHGTPSSAGVAAAPDKALAQRTASVENKVHKRKSGDENELRSHANKKKGRRSSRVETSTEVPREDQENIAPTEHRESISDANGLSTFGTPRSGLVNKRAFGRSVSAQSASAHDVHQTPLTRAVAHPSLLYASTPLPSSMASRHQHQGAPASLGSRSGTMNAPSLSADAGSGGREMTPRSLAFTLGLTHAGGYGGGGQTPYGAALQTPFGGGSAGSSIYASRYLPSSSRDIRGSQSNSNKVTQRPASTWSPIGKGGNEASMLGATPSLRGDKRRGAEGGKDAKENNFRSAEGASQRVPFAKIKSQPTRPPPPTFNAAALASEKSRGALPSLASLSSEDASDASMAAPALRRSSRSSPRKGSSALPPQTPTTSAYRNKAPAWSNADDSGFVDGDAELDELIEEEGGMTMESKASKGAGFRGRALGGVESPTKVQQRQRQEDAAQVLLGLAGEGR</sequence>
<keyword evidence="9" id="KW-1185">Reference proteome</keyword>
<feature type="region of interest" description="Disordered" evidence="6">
    <location>
        <begin position="1"/>
        <end position="81"/>
    </location>
</feature>
<keyword evidence="3 4" id="KW-0539">Nucleus</keyword>
<dbReference type="GO" id="GO:0000981">
    <property type="term" value="F:DNA-binding transcription factor activity, RNA polymerase II-specific"/>
    <property type="evidence" value="ECO:0007669"/>
    <property type="project" value="InterPro"/>
</dbReference>
<feature type="domain" description="Homeobox" evidence="7">
    <location>
        <begin position="298"/>
        <end position="358"/>
    </location>
</feature>
<keyword evidence="1 4" id="KW-0238">DNA-binding</keyword>
<dbReference type="STRING" id="1684307.A0A316UAR2"/>
<feature type="region of interest" description="Disordered" evidence="6">
    <location>
        <begin position="397"/>
        <end position="486"/>
    </location>
</feature>